<accession>A0ABP8ZGY9</accession>
<comment type="caution">
    <text evidence="5">The sequence shown here is derived from an EMBL/GenBank/DDBJ whole genome shotgun (WGS) entry which is preliminary data.</text>
</comment>
<dbReference type="InterPro" id="IPR013783">
    <property type="entry name" value="Ig-like_fold"/>
</dbReference>
<proteinExistence type="inferred from homology"/>
<name>A0ABP8ZGY9_9ACTN</name>
<evidence type="ECO:0000256" key="1">
    <source>
        <dbReference type="ARBA" id="ARBA00005445"/>
    </source>
</evidence>
<reference evidence="6" key="1">
    <citation type="journal article" date="2019" name="Int. J. Syst. Evol. Microbiol.">
        <title>The Global Catalogue of Microorganisms (GCM) 10K type strain sequencing project: providing services to taxonomists for standard genome sequencing and annotation.</title>
        <authorList>
            <consortium name="The Broad Institute Genomics Platform"/>
            <consortium name="The Broad Institute Genome Sequencing Center for Infectious Disease"/>
            <person name="Wu L."/>
            <person name="Ma J."/>
        </authorList>
    </citation>
    <scope>NUCLEOTIDE SEQUENCE [LARGE SCALE GENOMIC DNA]</scope>
    <source>
        <strain evidence="6">JCM 18532</strain>
    </source>
</reference>
<feature type="region of interest" description="Disordered" evidence="3">
    <location>
        <begin position="232"/>
        <end position="256"/>
    </location>
</feature>
<evidence type="ECO:0000313" key="6">
    <source>
        <dbReference type="Proteomes" id="UP001499882"/>
    </source>
</evidence>
<evidence type="ECO:0000256" key="3">
    <source>
        <dbReference type="SAM" id="MobiDB-lite"/>
    </source>
</evidence>
<protein>
    <recommendedName>
        <fullName evidence="4">Bacterial Ig-like domain-containing protein</fullName>
    </recommendedName>
</protein>
<feature type="domain" description="Bacterial Ig-like" evidence="4">
    <location>
        <begin position="235"/>
        <end position="310"/>
    </location>
</feature>
<gene>
    <name evidence="5" type="ORF">GCM10023350_47050</name>
</gene>
<dbReference type="Proteomes" id="UP001499882">
    <property type="component" value="Unassembled WGS sequence"/>
</dbReference>
<comment type="similarity">
    <text evidence="1">Belongs to the ice-binding protein family.</text>
</comment>
<evidence type="ECO:0000313" key="5">
    <source>
        <dbReference type="EMBL" id="GAA4756109.1"/>
    </source>
</evidence>
<keyword evidence="6" id="KW-1185">Reference proteome</keyword>
<dbReference type="Gene3D" id="2.60.40.10">
    <property type="entry name" value="Immunoglobulins"/>
    <property type="match status" value="3"/>
</dbReference>
<dbReference type="NCBIfam" id="NF033510">
    <property type="entry name" value="Ca_tandemer"/>
    <property type="match status" value="3"/>
</dbReference>
<dbReference type="InterPro" id="IPR044016">
    <property type="entry name" value="Big_13"/>
</dbReference>
<dbReference type="EMBL" id="BAABKN010000032">
    <property type="protein sequence ID" value="GAA4756109.1"/>
    <property type="molecule type" value="Genomic_DNA"/>
</dbReference>
<dbReference type="Pfam" id="PF19077">
    <property type="entry name" value="Big_13"/>
    <property type="match status" value="3"/>
</dbReference>
<feature type="domain" description="Bacterial Ig-like" evidence="4">
    <location>
        <begin position="407"/>
        <end position="481"/>
    </location>
</feature>
<organism evidence="5 6">
    <name type="scientific">Nocardioides endophyticus</name>
    <dbReference type="NCBI Taxonomy" id="1353775"/>
    <lineage>
        <taxon>Bacteria</taxon>
        <taxon>Bacillati</taxon>
        <taxon>Actinomycetota</taxon>
        <taxon>Actinomycetes</taxon>
        <taxon>Propionibacteriales</taxon>
        <taxon>Nocardioidaceae</taxon>
        <taxon>Nocardioides</taxon>
    </lineage>
</organism>
<dbReference type="InterPro" id="IPR021884">
    <property type="entry name" value="Ice-bd_prot"/>
</dbReference>
<sequence>MGPLGPLPHAGAAGPAAFVDLGSAASYSVLAGAGVSNTGEDTVLALDLGLSPTGAIAGFPPGIVTGTTHDKDSAAEAAQEDREAAYAAAAAQPGGTPFAGDQAGVTFKPGVHTSAAAFTNTGTMTLDADGDSSAVFVFQIGAALSSAAASKVVLTDGALANNVYWQVVGAVSLGAGARYVGTFLAAGVVSFGEGASLKGRILTPGTVALANSPVTRPIDDLTAPVVTLAGGPVRSTNDTTPAISGTTDESAGSPVSVTVGSQTLTTQVGAAGAWSVSAAALPEGPHTVTASVTDASRNTGTATQVLTVDTTVPVVTIDGGAQLATNDTSPVISGTTDEPAGSSVTVEAAGQRLTTTSGAGGVWTVTADALAETAHGVVASIVDAAGSTGSATQVLTVDLTKPVVTIDGGASRATNDSSPWTYGATGEKAGTGVVVAVGGQLLTATVTSAGTWGVSATTLPEGAHQLVASITDAAGNTGTAPQLLAVGTAPVVPVVPVVPPEPKPRYQPDGAIRGAKGPFVGAGRYGSSREQRTTARVVRARSATFSARLTNDGDSQDRLAVRGTSRSKRFAVTYRLGGRNVTSEIVSGTFRTASLAPGESVVLAIKITRTGASRRGDRRVFEVRATSSHPSLERDAVAAVVRR</sequence>
<feature type="domain" description="Bacterial Ig-like" evidence="4">
    <location>
        <begin position="324"/>
        <end position="398"/>
    </location>
</feature>
<feature type="compositionally biased region" description="Polar residues" evidence="3">
    <location>
        <begin position="234"/>
        <end position="256"/>
    </location>
</feature>
<dbReference type="Pfam" id="PF11999">
    <property type="entry name" value="Ice_binding"/>
    <property type="match status" value="1"/>
</dbReference>
<evidence type="ECO:0000256" key="2">
    <source>
        <dbReference type="ARBA" id="ARBA00022729"/>
    </source>
</evidence>
<keyword evidence="2" id="KW-0732">Signal</keyword>
<evidence type="ECO:0000259" key="4">
    <source>
        <dbReference type="Pfam" id="PF19077"/>
    </source>
</evidence>